<dbReference type="FunFam" id="3.90.1170.10:FF:000020">
    <property type="entry name" value="39S ribosomal protein L16, mitochondrial-like"/>
    <property type="match status" value="1"/>
</dbReference>
<evidence type="ECO:0000256" key="6">
    <source>
        <dbReference type="SAM" id="Phobius"/>
    </source>
</evidence>
<feature type="transmembrane region" description="Helical" evidence="6">
    <location>
        <begin position="26"/>
        <end position="48"/>
    </location>
</feature>
<dbReference type="Gene3D" id="3.90.1170.10">
    <property type="entry name" value="Ribosomal protein L10e/L16"/>
    <property type="match status" value="1"/>
</dbReference>
<reference evidence="8" key="1">
    <citation type="journal article" date="2002" name="Science">
        <title>The draft genome of Ciona intestinalis: insights into chordate and vertebrate origins.</title>
        <authorList>
            <person name="Dehal P."/>
            <person name="Satou Y."/>
            <person name="Campbell R.K."/>
            <person name="Chapman J."/>
            <person name="Degnan B."/>
            <person name="De Tomaso A."/>
            <person name="Davidson B."/>
            <person name="Di Gregorio A."/>
            <person name="Gelpke M."/>
            <person name="Goodstein D.M."/>
            <person name="Harafuji N."/>
            <person name="Hastings K.E."/>
            <person name="Ho I."/>
            <person name="Hotta K."/>
            <person name="Huang W."/>
            <person name="Kawashima T."/>
            <person name="Lemaire P."/>
            <person name="Martinez D."/>
            <person name="Meinertzhagen I.A."/>
            <person name="Necula S."/>
            <person name="Nonaka M."/>
            <person name="Putnam N."/>
            <person name="Rash S."/>
            <person name="Saiga H."/>
            <person name="Satake M."/>
            <person name="Terry A."/>
            <person name="Yamada L."/>
            <person name="Wang H.G."/>
            <person name="Awazu S."/>
            <person name="Azumi K."/>
            <person name="Boore J."/>
            <person name="Branno M."/>
            <person name="Chin-Bow S."/>
            <person name="DeSantis R."/>
            <person name="Doyle S."/>
            <person name="Francino P."/>
            <person name="Keys D.N."/>
            <person name="Haga S."/>
            <person name="Hayashi H."/>
            <person name="Hino K."/>
            <person name="Imai K.S."/>
            <person name="Inaba K."/>
            <person name="Kano S."/>
            <person name="Kobayashi K."/>
            <person name="Kobayashi M."/>
            <person name="Lee B.I."/>
            <person name="Makabe K.W."/>
            <person name="Manohar C."/>
            <person name="Matassi G."/>
            <person name="Medina M."/>
            <person name="Mochizuki Y."/>
            <person name="Mount S."/>
            <person name="Morishita T."/>
            <person name="Miura S."/>
            <person name="Nakayama A."/>
            <person name="Nishizaka S."/>
            <person name="Nomoto H."/>
            <person name="Ohta F."/>
            <person name="Oishi K."/>
            <person name="Rigoutsos I."/>
            <person name="Sano M."/>
            <person name="Sasaki A."/>
            <person name="Sasakura Y."/>
            <person name="Shoguchi E."/>
            <person name="Shin-i T."/>
            <person name="Spagnuolo A."/>
            <person name="Stainier D."/>
            <person name="Suzuki M.M."/>
            <person name="Tassy O."/>
            <person name="Takatori N."/>
            <person name="Tokuoka M."/>
            <person name="Yagi K."/>
            <person name="Yoshizaki F."/>
            <person name="Wada S."/>
            <person name="Zhang C."/>
            <person name="Hyatt P.D."/>
            <person name="Larimer F."/>
            <person name="Detter C."/>
            <person name="Doggett N."/>
            <person name="Glavina T."/>
            <person name="Hawkins T."/>
            <person name="Richardson P."/>
            <person name="Lucas S."/>
            <person name="Kohara Y."/>
            <person name="Levine M."/>
            <person name="Satoh N."/>
            <person name="Rokhsar D.S."/>
        </authorList>
    </citation>
    <scope>NUCLEOTIDE SEQUENCE [LARGE SCALE GENOMIC DNA]</scope>
</reference>
<accession>H2XPC5</accession>
<evidence type="ECO:0000256" key="1">
    <source>
        <dbReference type="ARBA" id="ARBA00008931"/>
    </source>
</evidence>
<keyword evidence="8" id="KW-1185">Reference proteome</keyword>
<keyword evidence="6" id="KW-1133">Transmembrane helix</keyword>
<dbReference type="GO" id="GO:0005762">
    <property type="term" value="C:mitochondrial large ribosomal subunit"/>
    <property type="evidence" value="ECO:0000318"/>
    <property type="project" value="GO_Central"/>
</dbReference>
<dbReference type="EMBL" id="EAAA01002582">
    <property type="status" value="NOT_ANNOTATED_CDS"/>
    <property type="molecule type" value="Genomic_DNA"/>
</dbReference>
<evidence type="ECO:0000256" key="4">
    <source>
        <dbReference type="ARBA" id="ARBA00035302"/>
    </source>
</evidence>
<dbReference type="STRING" id="7719.ENSCINP00000031508"/>
<keyword evidence="6" id="KW-0472">Membrane</keyword>
<dbReference type="GO" id="GO:0032543">
    <property type="term" value="P:mitochondrial translation"/>
    <property type="evidence" value="ECO:0000318"/>
    <property type="project" value="GO_Central"/>
</dbReference>
<dbReference type="CDD" id="cd01433">
    <property type="entry name" value="Ribosomal_L16_L10e"/>
    <property type="match status" value="1"/>
</dbReference>
<keyword evidence="6" id="KW-0812">Transmembrane</keyword>
<dbReference type="Pfam" id="PF00252">
    <property type="entry name" value="Ribosomal_L16"/>
    <property type="match status" value="1"/>
</dbReference>
<comment type="similarity">
    <text evidence="1">Belongs to the universal ribosomal protein uL16 family.</text>
</comment>
<dbReference type="InterPro" id="IPR016180">
    <property type="entry name" value="Ribosomal_uL16_dom"/>
</dbReference>
<evidence type="ECO:0000313" key="7">
    <source>
        <dbReference type="Ensembl" id="ENSCINP00000031508.1"/>
    </source>
</evidence>
<dbReference type="HOGENOM" id="CLU_096518_0_0_1"/>
<keyword evidence="3" id="KW-0687">Ribonucleoprotein</keyword>
<sequence length="183" mass="21197">TMLPVRTQLDLLQTIGKRFLHRNLKYGQYGVVALSGGFFKIGNFNFMMQRVNKFIKKKPLFAKWRIPAPYHAVTKHPLQAVMGGGKGKIDHYVTPVKSRQIILEIGGKAEFTEIYPLLNSLAVVMPVKALPVDAEMLQAMYDEERRIEEENENFFTFREVIEKNMQGIRSKMSKRDFKHYGKM</sequence>
<reference evidence="7" key="4">
    <citation type="submission" date="2025-09" db="UniProtKB">
        <authorList>
            <consortium name="Ensembl"/>
        </authorList>
    </citation>
    <scope>IDENTIFICATION</scope>
</reference>
<dbReference type="OMA" id="WGHMEMM"/>
<evidence type="ECO:0000256" key="5">
    <source>
        <dbReference type="ARBA" id="ARBA00035440"/>
    </source>
</evidence>
<name>H2XPC5_CIOIN</name>
<dbReference type="PANTHER" id="PTHR12220:SF13">
    <property type="entry name" value="LARGE RIBOSOMAL SUBUNIT PROTEIN UL16M"/>
    <property type="match status" value="1"/>
</dbReference>
<dbReference type="GO" id="GO:0019843">
    <property type="term" value="F:rRNA binding"/>
    <property type="evidence" value="ECO:0000318"/>
    <property type="project" value="GO_Central"/>
</dbReference>
<dbReference type="FunCoup" id="H2XPC5">
    <property type="interactions" value="378"/>
</dbReference>
<dbReference type="PANTHER" id="PTHR12220">
    <property type="entry name" value="50S/60S RIBOSOMAL PROTEIN L16"/>
    <property type="match status" value="1"/>
</dbReference>
<dbReference type="GeneTree" id="ENSGT00390000002038"/>
<organism evidence="7 8">
    <name type="scientific">Ciona intestinalis</name>
    <name type="common">Transparent sea squirt</name>
    <name type="synonym">Ascidia intestinalis</name>
    <dbReference type="NCBI Taxonomy" id="7719"/>
    <lineage>
        <taxon>Eukaryota</taxon>
        <taxon>Metazoa</taxon>
        <taxon>Chordata</taxon>
        <taxon>Tunicata</taxon>
        <taxon>Ascidiacea</taxon>
        <taxon>Phlebobranchia</taxon>
        <taxon>Cionidae</taxon>
        <taxon>Ciona</taxon>
    </lineage>
</organism>
<reference evidence="7" key="2">
    <citation type="journal article" date="2008" name="Genome Biol.">
        <title>Improved genome assembly and evidence-based global gene model set for the chordate Ciona intestinalis: new insight into intron and operon populations.</title>
        <authorList>
            <person name="Satou Y."/>
            <person name="Mineta K."/>
            <person name="Ogasawara M."/>
            <person name="Sasakura Y."/>
            <person name="Shoguchi E."/>
            <person name="Ueno K."/>
            <person name="Yamada L."/>
            <person name="Matsumoto J."/>
            <person name="Wasserscheid J."/>
            <person name="Dewar K."/>
            <person name="Wiley G.B."/>
            <person name="Macmil S.L."/>
            <person name="Roe B.A."/>
            <person name="Zeller R.W."/>
            <person name="Hastings K.E."/>
            <person name="Lemaire P."/>
            <person name="Lindquist E."/>
            <person name="Endo T."/>
            <person name="Hotta K."/>
            <person name="Inaba K."/>
        </authorList>
    </citation>
    <scope>NUCLEOTIDE SEQUENCE [LARGE SCALE GENOMIC DNA]</scope>
    <source>
        <strain evidence="7">wild type</strain>
    </source>
</reference>
<dbReference type="GO" id="GO:0003735">
    <property type="term" value="F:structural constituent of ribosome"/>
    <property type="evidence" value="ECO:0000318"/>
    <property type="project" value="GO_Central"/>
</dbReference>
<dbReference type="SUPFAM" id="SSF54686">
    <property type="entry name" value="Ribosomal protein L16p/L10e"/>
    <property type="match status" value="1"/>
</dbReference>
<proteinExistence type="inferred from homology"/>
<dbReference type="Proteomes" id="UP000008144">
    <property type="component" value="Chromosome 8"/>
</dbReference>
<dbReference type="Ensembl" id="ENSCINT00000036584.1">
    <property type="protein sequence ID" value="ENSCINP00000031508.1"/>
    <property type="gene ID" value="ENSCING00000020946.1"/>
</dbReference>
<evidence type="ECO:0000256" key="2">
    <source>
        <dbReference type="ARBA" id="ARBA00022980"/>
    </source>
</evidence>
<keyword evidence="2" id="KW-0689">Ribosomal protein</keyword>
<reference evidence="7" key="3">
    <citation type="submission" date="2025-08" db="UniProtKB">
        <authorList>
            <consortium name="Ensembl"/>
        </authorList>
    </citation>
    <scope>IDENTIFICATION</scope>
</reference>
<dbReference type="InterPro" id="IPR000114">
    <property type="entry name" value="Ribosomal_uL16_bact-type"/>
</dbReference>
<dbReference type="InParanoid" id="H2XPC5"/>
<dbReference type="InterPro" id="IPR047873">
    <property type="entry name" value="Ribosomal_uL16"/>
</dbReference>
<evidence type="ECO:0000313" key="8">
    <source>
        <dbReference type="Proteomes" id="UP000008144"/>
    </source>
</evidence>
<evidence type="ECO:0000256" key="3">
    <source>
        <dbReference type="ARBA" id="ARBA00023274"/>
    </source>
</evidence>
<protein>
    <recommendedName>
        <fullName evidence="4">Large ribosomal subunit protein uL16m</fullName>
    </recommendedName>
    <alternativeName>
        <fullName evidence="5">39S ribosomal protein L16, mitochondrial</fullName>
    </alternativeName>
</protein>
<dbReference type="InterPro" id="IPR036920">
    <property type="entry name" value="Ribosomal_uL16_sf"/>
</dbReference>
<dbReference type="AlphaFoldDB" id="H2XPC5"/>